<protein>
    <recommendedName>
        <fullName evidence="17">Sodium/proline symporter</fullName>
    </recommendedName>
</protein>
<reference evidence="15 16" key="1">
    <citation type="submission" date="2013-07" db="EMBL/GenBank/DDBJ databases">
        <authorList>
            <person name="Schaap P.J."/>
            <person name="Mehboob F."/>
            <person name="Oosterkamp M.J."/>
            <person name="de Vos W.M."/>
            <person name="Stams A.J.M."/>
            <person name="Koehorst J.J."/>
        </authorList>
    </citation>
    <scope>NUCLEOTIDE SEQUENCE [LARGE SCALE GENOMIC DNA]</scope>
    <source>
        <strain evidence="15 16">AW-1</strain>
    </source>
</reference>
<evidence type="ECO:0000313" key="16">
    <source>
        <dbReference type="Proteomes" id="UP000017822"/>
    </source>
</evidence>
<evidence type="ECO:0000256" key="1">
    <source>
        <dbReference type="ARBA" id="ARBA00004651"/>
    </source>
</evidence>
<keyword evidence="11" id="KW-0739">Sodium transport</keyword>
<evidence type="ECO:0000256" key="13">
    <source>
        <dbReference type="RuleBase" id="RU362091"/>
    </source>
</evidence>
<dbReference type="EMBL" id="AOFQ01000005">
    <property type="protein sequence ID" value="ESR01223.1"/>
    <property type="molecule type" value="Genomic_DNA"/>
</dbReference>
<evidence type="ECO:0000256" key="12">
    <source>
        <dbReference type="ARBA" id="ARBA00033708"/>
    </source>
</evidence>
<accession>V4QHF5</accession>
<keyword evidence="7 14" id="KW-1133">Transmembrane helix</keyword>
<dbReference type="PANTHER" id="PTHR48086">
    <property type="entry name" value="SODIUM/PROLINE SYMPORTER-RELATED"/>
    <property type="match status" value="1"/>
</dbReference>
<dbReference type="Proteomes" id="UP000017822">
    <property type="component" value="Unassembled WGS sequence"/>
</dbReference>
<evidence type="ECO:0000313" key="15">
    <source>
        <dbReference type="EMBL" id="ESR01223.1"/>
    </source>
</evidence>
<dbReference type="GO" id="GO:0005886">
    <property type="term" value="C:plasma membrane"/>
    <property type="evidence" value="ECO:0007669"/>
    <property type="project" value="UniProtKB-SubCell"/>
</dbReference>
<dbReference type="GO" id="GO:0015824">
    <property type="term" value="P:proline transport"/>
    <property type="evidence" value="ECO:0007669"/>
    <property type="project" value="TreeGrafter"/>
</dbReference>
<dbReference type="RefSeq" id="WP_023443947.1">
    <property type="nucleotide sequence ID" value="NZ_AOFQ01000005.1"/>
</dbReference>
<proteinExistence type="inferred from homology"/>
<feature type="transmembrane region" description="Helical" evidence="14">
    <location>
        <begin position="6"/>
        <end position="26"/>
    </location>
</feature>
<evidence type="ECO:0000256" key="9">
    <source>
        <dbReference type="ARBA" id="ARBA00023065"/>
    </source>
</evidence>
<evidence type="ECO:0000256" key="2">
    <source>
        <dbReference type="ARBA" id="ARBA00006434"/>
    </source>
</evidence>
<dbReference type="PROSITE" id="PS50283">
    <property type="entry name" value="NA_SOLUT_SYMP_3"/>
    <property type="match status" value="1"/>
</dbReference>
<keyword evidence="6" id="KW-0769">Symport</keyword>
<dbReference type="AlphaFoldDB" id="V4QHF5"/>
<sequence>MNVSTPTLITFVVYIAAMILIGFIAYRATKNFSDYILGGRSLGSFVTALSAGASDMSGWLLMGLPGAIFVAGLSESWIAIGLIVGAWLNWLFVAGRLRVHTEHNHNALTLPDYFSHRFEDESRMLRIFSALVILVFFTIYCASGVVAGARLFESSFGVPYEYALWIGAAATILYVFIGGFLAVSWTDTVQAPLTPADRLGVRVDQSFTPALNGQLEFYRVQRQDELADYESETDGYNMLGASLGYSGSLNQTDYLLYLKANNLLDEKARQHTSFIKDEVLLPGRNLTVGVRLAF</sequence>
<dbReference type="InterPro" id="IPR018212">
    <property type="entry name" value="Na/solute_symporter_CS"/>
</dbReference>
<keyword evidence="9" id="KW-0406">Ion transport</keyword>
<comment type="caution">
    <text evidence="15">The sequence shown here is derived from an EMBL/GenBank/DDBJ whole genome shotgun (WGS) entry which is preliminary data.</text>
</comment>
<evidence type="ECO:0000256" key="6">
    <source>
        <dbReference type="ARBA" id="ARBA00022847"/>
    </source>
</evidence>
<dbReference type="PATRIC" id="fig|1263865.4.peg.404"/>
<keyword evidence="5 14" id="KW-0812">Transmembrane</keyword>
<feature type="transmembrane region" description="Helical" evidence="14">
    <location>
        <begin position="127"/>
        <end position="150"/>
    </location>
</feature>
<dbReference type="Gene3D" id="1.20.1730.10">
    <property type="entry name" value="Sodium/glucose cotransporter"/>
    <property type="match status" value="1"/>
</dbReference>
<dbReference type="PROSITE" id="PS00456">
    <property type="entry name" value="NA_SOLUT_SYMP_1"/>
    <property type="match status" value="1"/>
</dbReference>
<evidence type="ECO:0000256" key="10">
    <source>
        <dbReference type="ARBA" id="ARBA00023136"/>
    </source>
</evidence>
<evidence type="ECO:0008006" key="17">
    <source>
        <dbReference type="Google" id="ProtNLM"/>
    </source>
</evidence>
<dbReference type="SUPFAM" id="SSF56935">
    <property type="entry name" value="Porins"/>
    <property type="match status" value="1"/>
</dbReference>
<evidence type="ECO:0000256" key="11">
    <source>
        <dbReference type="ARBA" id="ARBA00023201"/>
    </source>
</evidence>
<name>V4QHF5_STUCH</name>
<comment type="catalytic activity">
    <reaction evidence="12">
        <text>L-proline(in) + Na(+)(in) = L-proline(out) + Na(+)(out)</text>
        <dbReference type="Rhea" id="RHEA:28967"/>
        <dbReference type="ChEBI" id="CHEBI:29101"/>
        <dbReference type="ChEBI" id="CHEBI:60039"/>
    </reaction>
</comment>
<evidence type="ECO:0000256" key="7">
    <source>
        <dbReference type="ARBA" id="ARBA00022989"/>
    </source>
</evidence>
<comment type="subcellular location">
    <subcellularLocation>
        <location evidence="1">Cell membrane</location>
        <topology evidence="1">Multi-pass membrane protein</topology>
    </subcellularLocation>
</comment>
<keyword evidence="10 14" id="KW-0472">Membrane</keyword>
<dbReference type="InterPro" id="IPR001734">
    <property type="entry name" value="Na/solute_symporter"/>
</dbReference>
<evidence type="ECO:0000256" key="4">
    <source>
        <dbReference type="ARBA" id="ARBA00022475"/>
    </source>
</evidence>
<keyword evidence="3" id="KW-0813">Transport</keyword>
<evidence type="ECO:0000256" key="8">
    <source>
        <dbReference type="ARBA" id="ARBA00023053"/>
    </source>
</evidence>
<keyword evidence="4" id="KW-1003">Cell membrane</keyword>
<organism evidence="15 16">
    <name type="scientific">Stutzerimonas chloritidismutans AW-1</name>
    <dbReference type="NCBI Taxonomy" id="1263865"/>
    <lineage>
        <taxon>Bacteria</taxon>
        <taxon>Pseudomonadati</taxon>
        <taxon>Pseudomonadota</taxon>
        <taxon>Gammaproteobacteria</taxon>
        <taxon>Pseudomonadales</taxon>
        <taxon>Pseudomonadaceae</taxon>
        <taxon>Stutzerimonas</taxon>
    </lineage>
</organism>
<dbReference type="Pfam" id="PF00474">
    <property type="entry name" value="SSF"/>
    <property type="match status" value="1"/>
</dbReference>
<evidence type="ECO:0000256" key="3">
    <source>
        <dbReference type="ARBA" id="ARBA00022448"/>
    </source>
</evidence>
<keyword evidence="8" id="KW-0915">Sodium</keyword>
<feature type="transmembrane region" description="Helical" evidence="14">
    <location>
        <begin position="77"/>
        <end position="95"/>
    </location>
</feature>
<dbReference type="InterPro" id="IPR038377">
    <property type="entry name" value="Na/Glc_symporter_sf"/>
</dbReference>
<dbReference type="PANTHER" id="PTHR48086:SF3">
    <property type="entry name" value="SODIUM_PROLINE SYMPORTER"/>
    <property type="match status" value="1"/>
</dbReference>
<feature type="transmembrane region" description="Helical" evidence="14">
    <location>
        <begin position="162"/>
        <end position="183"/>
    </location>
</feature>
<evidence type="ECO:0000256" key="5">
    <source>
        <dbReference type="ARBA" id="ARBA00022692"/>
    </source>
</evidence>
<dbReference type="GO" id="GO:0005298">
    <property type="term" value="F:proline:sodium symporter activity"/>
    <property type="evidence" value="ECO:0007669"/>
    <property type="project" value="TreeGrafter"/>
</dbReference>
<comment type="similarity">
    <text evidence="2 13">Belongs to the sodium:solute symporter (SSF) (TC 2.A.21) family.</text>
</comment>
<evidence type="ECO:0000256" key="14">
    <source>
        <dbReference type="SAM" id="Phobius"/>
    </source>
</evidence>
<gene>
    <name evidence="15" type="ORF">F753_02065</name>
</gene>
<dbReference type="InterPro" id="IPR050277">
    <property type="entry name" value="Sodium:Solute_Symporter"/>
</dbReference>
<dbReference type="GO" id="GO:0015193">
    <property type="term" value="F:L-proline transmembrane transporter activity"/>
    <property type="evidence" value="ECO:0007669"/>
    <property type="project" value="TreeGrafter"/>
</dbReference>